<proteinExistence type="predicted"/>
<reference evidence="2 3" key="2">
    <citation type="submission" date="2024-07" db="EMBL/GenBank/DDBJ databases">
        <authorList>
            <person name="Akdeniz Z."/>
        </authorList>
    </citation>
    <scope>NUCLEOTIDE SEQUENCE [LARGE SCALE GENOMIC DNA]</scope>
</reference>
<accession>A0AA86QGS7</accession>
<dbReference type="EMBL" id="CAXDID020000369">
    <property type="protein sequence ID" value="CAL6082976.1"/>
    <property type="molecule type" value="Genomic_DNA"/>
</dbReference>
<keyword evidence="3" id="KW-1185">Reference proteome</keyword>
<evidence type="ECO:0000313" key="2">
    <source>
        <dbReference type="EMBL" id="CAL6082976.1"/>
    </source>
</evidence>
<dbReference type="Proteomes" id="UP001642409">
    <property type="component" value="Unassembled WGS sequence"/>
</dbReference>
<dbReference type="EMBL" id="CATOUU010000899">
    <property type="protein sequence ID" value="CAI9957968.1"/>
    <property type="molecule type" value="Genomic_DNA"/>
</dbReference>
<protein>
    <submittedName>
        <fullName evidence="2">Hypothetical_protein</fullName>
    </submittedName>
</protein>
<evidence type="ECO:0000313" key="1">
    <source>
        <dbReference type="EMBL" id="CAI9957968.1"/>
    </source>
</evidence>
<reference evidence="1" key="1">
    <citation type="submission" date="2023-06" db="EMBL/GenBank/DDBJ databases">
        <authorList>
            <person name="Kurt Z."/>
        </authorList>
    </citation>
    <scope>NUCLEOTIDE SEQUENCE</scope>
</reference>
<gene>
    <name evidence="1" type="ORF">HINF_LOCUS45613</name>
    <name evidence="2" type="ORF">HINF_LOCUS61501</name>
</gene>
<name>A0AA86QGS7_9EUKA</name>
<sequence length="449" mass="51227">MLNFSCDNKNFLKINWVLDSNTENRNANTKLEIKGQPNYFAVFNQSQLICVQNVVLKNCQLNLSQIQGEFKWLHIFECKCTNEFGKCKINNFKAENTNISINQIAKLDISTSLDINATETPEYQIDYWNLCKLNASTINISINECKIDFSMISGNFQHVRFYKCDISGVSENFKAQTVYASDGVFQTESFECIDCSTLEFSSVNNTPLPLKSKATKKIAYYFDCCVDLDSVAGQWSHLMCSQCTLINSQGNKNEVSLKQNGISDLQLTNCDFELSVLNGSWNKIELDKCNIKTNKCQITANNVIADSVNITDFSCFTTQMLKVTNCSVTNLPKNTESTLVHCNLIFKPNMNHIRIININNGKLTKFSIIYFPKAVKICFGDKNEANINNIINKFKQSINPFTQNKTKLQKLKQQYTNTINKQQESHKQITLHYSNIIQIFFENIRLSSD</sequence>
<dbReference type="AlphaFoldDB" id="A0AA86QGS7"/>
<comment type="caution">
    <text evidence="1">The sequence shown here is derived from an EMBL/GenBank/DDBJ whole genome shotgun (WGS) entry which is preliminary data.</text>
</comment>
<organism evidence="1">
    <name type="scientific">Hexamita inflata</name>
    <dbReference type="NCBI Taxonomy" id="28002"/>
    <lineage>
        <taxon>Eukaryota</taxon>
        <taxon>Metamonada</taxon>
        <taxon>Diplomonadida</taxon>
        <taxon>Hexamitidae</taxon>
        <taxon>Hexamitinae</taxon>
        <taxon>Hexamita</taxon>
    </lineage>
</organism>
<evidence type="ECO:0000313" key="3">
    <source>
        <dbReference type="Proteomes" id="UP001642409"/>
    </source>
</evidence>